<evidence type="ECO:0000259" key="1">
    <source>
        <dbReference type="Pfam" id="PF10536"/>
    </source>
</evidence>
<accession>A0AAV1Y9H4</accession>
<dbReference type="Proteomes" id="UP001497480">
    <property type="component" value="Unassembled WGS sequence"/>
</dbReference>
<protein>
    <recommendedName>
        <fullName evidence="1">Aminotransferase-like plant mobile domain-containing protein</fullName>
    </recommendedName>
</protein>
<keyword evidence="3" id="KW-1185">Reference proteome</keyword>
<dbReference type="PANTHER" id="PTHR46033:SF8">
    <property type="entry name" value="PROTEIN MAINTENANCE OF MERISTEMS-LIKE"/>
    <property type="match status" value="1"/>
</dbReference>
<dbReference type="PANTHER" id="PTHR46033">
    <property type="entry name" value="PROTEIN MAIN-LIKE 2"/>
    <property type="match status" value="1"/>
</dbReference>
<dbReference type="GO" id="GO:0010073">
    <property type="term" value="P:meristem maintenance"/>
    <property type="evidence" value="ECO:0007669"/>
    <property type="project" value="InterPro"/>
</dbReference>
<dbReference type="Pfam" id="PF10536">
    <property type="entry name" value="PMD"/>
    <property type="match status" value="1"/>
</dbReference>
<name>A0AAV1Y9H4_LUPLU</name>
<gene>
    <name evidence="2" type="ORF">LLUT_LOCUS30710</name>
</gene>
<sequence length="115" mass="13828">MSWLNEKFAHFPTDYEENEHVKLIYARAYILRLLGGTMFTNHSRSWVPLKFLLILEDLTETRKYNWGSAVLSWLYRKLCSTTNYERKEIYGFVLLIQLWAWERFPSIAPEICEDT</sequence>
<dbReference type="InterPro" id="IPR019557">
    <property type="entry name" value="AminoTfrase-like_pln_mobile"/>
</dbReference>
<evidence type="ECO:0000313" key="2">
    <source>
        <dbReference type="EMBL" id="CAL0329650.1"/>
    </source>
</evidence>
<dbReference type="AlphaFoldDB" id="A0AAV1Y9H4"/>
<proteinExistence type="predicted"/>
<feature type="domain" description="Aminotransferase-like plant mobile" evidence="1">
    <location>
        <begin position="2"/>
        <end position="112"/>
    </location>
</feature>
<evidence type="ECO:0000313" key="3">
    <source>
        <dbReference type="Proteomes" id="UP001497480"/>
    </source>
</evidence>
<comment type="caution">
    <text evidence="2">The sequence shown here is derived from an EMBL/GenBank/DDBJ whole genome shotgun (WGS) entry which is preliminary data.</text>
</comment>
<reference evidence="2 3" key="1">
    <citation type="submission" date="2024-03" db="EMBL/GenBank/DDBJ databases">
        <authorList>
            <person name="Martinez-Hernandez J."/>
        </authorList>
    </citation>
    <scope>NUCLEOTIDE SEQUENCE [LARGE SCALE GENOMIC DNA]</scope>
</reference>
<dbReference type="EMBL" id="CAXHTB010000022">
    <property type="protein sequence ID" value="CAL0329650.1"/>
    <property type="molecule type" value="Genomic_DNA"/>
</dbReference>
<organism evidence="2 3">
    <name type="scientific">Lupinus luteus</name>
    <name type="common">European yellow lupine</name>
    <dbReference type="NCBI Taxonomy" id="3873"/>
    <lineage>
        <taxon>Eukaryota</taxon>
        <taxon>Viridiplantae</taxon>
        <taxon>Streptophyta</taxon>
        <taxon>Embryophyta</taxon>
        <taxon>Tracheophyta</taxon>
        <taxon>Spermatophyta</taxon>
        <taxon>Magnoliopsida</taxon>
        <taxon>eudicotyledons</taxon>
        <taxon>Gunneridae</taxon>
        <taxon>Pentapetalae</taxon>
        <taxon>rosids</taxon>
        <taxon>fabids</taxon>
        <taxon>Fabales</taxon>
        <taxon>Fabaceae</taxon>
        <taxon>Papilionoideae</taxon>
        <taxon>50 kb inversion clade</taxon>
        <taxon>genistoids sensu lato</taxon>
        <taxon>core genistoids</taxon>
        <taxon>Genisteae</taxon>
        <taxon>Lupinus</taxon>
    </lineage>
</organism>
<dbReference type="InterPro" id="IPR044824">
    <property type="entry name" value="MAIN-like"/>
</dbReference>